<evidence type="ECO:0000313" key="2">
    <source>
        <dbReference type="EMBL" id="KAJ7629287.1"/>
    </source>
</evidence>
<feature type="compositionally biased region" description="Polar residues" evidence="1">
    <location>
        <begin position="1"/>
        <end position="14"/>
    </location>
</feature>
<accession>A0AAD7FMX6</accession>
<evidence type="ECO:0000256" key="1">
    <source>
        <dbReference type="SAM" id="MobiDB-lite"/>
    </source>
</evidence>
<protein>
    <submittedName>
        <fullName evidence="2">Uncharacterized protein</fullName>
    </submittedName>
</protein>
<feature type="compositionally biased region" description="Low complexity" evidence="1">
    <location>
        <begin position="34"/>
        <end position="46"/>
    </location>
</feature>
<organism evidence="2 3">
    <name type="scientific">Mycena rosella</name>
    <name type="common">Pink bonnet</name>
    <name type="synonym">Agaricus rosellus</name>
    <dbReference type="NCBI Taxonomy" id="1033263"/>
    <lineage>
        <taxon>Eukaryota</taxon>
        <taxon>Fungi</taxon>
        <taxon>Dikarya</taxon>
        <taxon>Basidiomycota</taxon>
        <taxon>Agaricomycotina</taxon>
        <taxon>Agaricomycetes</taxon>
        <taxon>Agaricomycetidae</taxon>
        <taxon>Agaricales</taxon>
        <taxon>Marasmiineae</taxon>
        <taxon>Mycenaceae</taxon>
        <taxon>Mycena</taxon>
    </lineage>
</organism>
<gene>
    <name evidence="2" type="ORF">B0H17DRAFT_1109986</name>
</gene>
<evidence type="ECO:0000313" key="3">
    <source>
        <dbReference type="Proteomes" id="UP001221757"/>
    </source>
</evidence>
<feature type="region of interest" description="Disordered" evidence="1">
    <location>
        <begin position="1"/>
        <end position="88"/>
    </location>
</feature>
<dbReference type="EMBL" id="JARKIE010000549">
    <property type="protein sequence ID" value="KAJ7629287.1"/>
    <property type="molecule type" value="Genomic_DNA"/>
</dbReference>
<reference evidence="2" key="1">
    <citation type="submission" date="2023-03" db="EMBL/GenBank/DDBJ databases">
        <title>Massive genome expansion in bonnet fungi (Mycena s.s.) driven by repeated elements and novel gene families across ecological guilds.</title>
        <authorList>
            <consortium name="Lawrence Berkeley National Laboratory"/>
            <person name="Harder C.B."/>
            <person name="Miyauchi S."/>
            <person name="Viragh M."/>
            <person name="Kuo A."/>
            <person name="Thoen E."/>
            <person name="Andreopoulos B."/>
            <person name="Lu D."/>
            <person name="Skrede I."/>
            <person name="Drula E."/>
            <person name="Henrissat B."/>
            <person name="Morin E."/>
            <person name="Kohler A."/>
            <person name="Barry K."/>
            <person name="LaButti K."/>
            <person name="Morin E."/>
            <person name="Salamov A."/>
            <person name="Lipzen A."/>
            <person name="Mereny Z."/>
            <person name="Hegedus B."/>
            <person name="Baldrian P."/>
            <person name="Stursova M."/>
            <person name="Weitz H."/>
            <person name="Taylor A."/>
            <person name="Grigoriev I.V."/>
            <person name="Nagy L.G."/>
            <person name="Martin F."/>
            <person name="Kauserud H."/>
        </authorList>
    </citation>
    <scope>NUCLEOTIDE SEQUENCE</scope>
    <source>
        <strain evidence="2">CBHHK067</strain>
    </source>
</reference>
<proteinExistence type="predicted"/>
<dbReference type="AlphaFoldDB" id="A0AAD7FMX6"/>
<feature type="compositionally biased region" description="Polar residues" evidence="1">
    <location>
        <begin position="23"/>
        <end position="33"/>
    </location>
</feature>
<keyword evidence="3" id="KW-1185">Reference proteome</keyword>
<name>A0AAD7FMX6_MYCRO</name>
<dbReference type="Proteomes" id="UP001221757">
    <property type="component" value="Unassembled WGS sequence"/>
</dbReference>
<feature type="non-terminal residue" evidence="2">
    <location>
        <position position="88"/>
    </location>
</feature>
<sequence>IRYTTRRSSPNPSVLQEDAPRPCTTSLASKNMASSTSTRTTRTPPSLHYVTVSPKNRASRGQRMHTAHMHDGGWTQSGGVRGVLTAED</sequence>
<feature type="compositionally biased region" description="Basic residues" evidence="1">
    <location>
        <begin position="57"/>
        <end position="67"/>
    </location>
</feature>
<comment type="caution">
    <text evidence="2">The sequence shown here is derived from an EMBL/GenBank/DDBJ whole genome shotgun (WGS) entry which is preliminary data.</text>
</comment>